<gene>
    <name evidence="3" type="ORF">AWB69_08496</name>
</gene>
<dbReference type="GO" id="GO:0017057">
    <property type="term" value="F:6-phosphogluconolactonase activity"/>
    <property type="evidence" value="ECO:0007669"/>
    <property type="project" value="TreeGrafter"/>
</dbReference>
<dbReference type="InterPro" id="IPR011048">
    <property type="entry name" value="Haem_d1_sf"/>
</dbReference>
<comment type="similarity">
    <text evidence="1">Belongs to the cycloisomerase 2 family.</text>
</comment>
<accession>A0A158JR90</accession>
<organism evidence="3 4">
    <name type="scientific">Caballeronia udeis</name>
    <dbReference type="NCBI Taxonomy" id="1232866"/>
    <lineage>
        <taxon>Bacteria</taxon>
        <taxon>Pseudomonadati</taxon>
        <taxon>Pseudomonadota</taxon>
        <taxon>Betaproteobacteria</taxon>
        <taxon>Burkholderiales</taxon>
        <taxon>Burkholderiaceae</taxon>
        <taxon>Caballeronia</taxon>
    </lineage>
</organism>
<dbReference type="InterPro" id="IPR019405">
    <property type="entry name" value="Lactonase_7-beta_prop"/>
</dbReference>
<dbReference type="InterPro" id="IPR015943">
    <property type="entry name" value="WD40/YVTN_repeat-like_dom_sf"/>
</dbReference>
<dbReference type="Pfam" id="PF10282">
    <property type="entry name" value="Lactonase"/>
    <property type="match status" value="1"/>
</dbReference>
<keyword evidence="2" id="KW-0313">Glucose metabolism</keyword>
<proteinExistence type="inferred from homology"/>
<dbReference type="SUPFAM" id="SSF51004">
    <property type="entry name" value="C-terminal (heme d1) domain of cytochrome cd1-nitrite reductase"/>
    <property type="match status" value="1"/>
</dbReference>
<dbReference type="PANTHER" id="PTHR30344">
    <property type="entry name" value="6-PHOSPHOGLUCONOLACTONASE-RELATED"/>
    <property type="match status" value="1"/>
</dbReference>
<dbReference type="Gene3D" id="2.130.10.10">
    <property type="entry name" value="YVTN repeat-like/Quinoprotein amine dehydrogenase"/>
    <property type="match status" value="1"/>
</dbReference>
<reference evidence="3 4" key="1">
    <citation type="submission" date="2016-01" db="EMBL/GenBank/DDBJ databases">
        <authorList>
            <person name="Oliw E.H."/>
        </authorList>
    </citation>
    <scope>NUCLEOTIDE SEQUENCE [LARGE SCALE GENOMIC DNA]</scope>
    <source>
        <strain evidence="3">LMG 27134</strain>
    </source>
</reference>
<protein>
    <submittedName>
        <fullName evidence="3">3-carboxymuconate cyclase-like protein</fullName>
    </submittedName>
</protein>
<keyword evidence="2" id="KW-0119">Carbohydrate metabolism</keyword>
<dbReference type="InterPro" id="IPR050282">
    <property type="entry name" value="Cycloisomerase_2"/>
</dbReference>
<name>A0A158JR90_9BURK</name>
<evidence type="ECO:0000313" key="4">
    <source>
        <dbReference type="Proteomes" id="UP000054683"/>
    </source>
</evidence>
<evidence type="ECO:0000313" key="3">
    <source>
        <dbReference type="EMBL" id="SAL70941.1"/>
    </source>
</evidence>
<dbReference type="RefSeq" id="WP_062092552.1">
    <property type="nucleotide sequence ID" value="NZ_FCOK02000108.1"/>
</dbReference>
<dbReference type="GO" id="GO:0006006">
    <property type="term" value="P:glucose metabolic process"/>
    <property type="evidence" value="ECO:0007669"/>
    <property type="project" value="UniProtKB-KW"/>
</dbReference>
<dbReference type="Proteomes" id="UP000054683">
    <property type="component" value="Unassembled WGS sequence"/>
</dbReference>
<evidence type="ECO:0000256" key="1">
    <source>
        <dbReference type="ARBA" id="ARBA00005564"/>
    </source>
</evidence>
<dbReference type="OrthoDB" id="9790815at2"/>
<dbReference type="AlphaFoldDB" id="A0A158JR90"/>
<dbReference type="EMBL" id="FCOK02000108">
    <property type="protein sequence ID" value="SAL70941.1"/>
    <property type="molecule type" value="Genomic_DNA"/>
</dbReference>
<dbReference type="PANTHER" id="PTHR30344:SF1">
    <property type="entry name" value="6-PHOSPHOGLUCONOLACTONASE"/>
    <property type="match status" value="1"/>
</dbReference>
<evidence type="ECO:0000256" key="2">
    <source>
        <dbReference type="ARBA" id="ARBA00022526"/>
    </source>
</evidence>
<sequence>MTAVFAYVGCRTTRERNARGRGIGVYAIDTQSGAWEHVQTFEPLENPSFLALNAAQDVLYAVHGDGAEVSSYSIDAAHGRLTALNRRACEGRNPVHLALSRDGTSLVVAAYATGAAVQFPLGVDGALGDVSSYVRFPGEPGPHRVEQASSHPHHIARYVTQRYDTNWHIVPDKGLDRVFALKWEGVGSTPALTSGRSREGAGPRHAAFHPTLPLIYISNELDSTVTAWAFDPITGALEPLHTMPVLPGAYHALSRAAGIVIRPDGRALYVTNRGHDSMSTIELDGTTGMPVQAHWTHTRGQCPRFLCLSHDGQMLYVANEHSDSIVQYALDATTAIPAPTGRVVATGSPVCIIFKTCQE</sequence>